<dbReference type="STRING" id="1121362.A605_12975"/>
<evidence type="ECO:0000256" key="10">
    <source>
        <dbReference type="PROSITE-ProRule" id="PRU00169"/>
    </source>
</evidence>
<dbReference type="PATRIC" id="fig|1121362.3.peg.2635"/>
<evidence type="ECO:0000256" key="6">
    <source>
        <dbReference type="ARBA" id="ARBA00023125"/>
    </source>
</evidence>
<protein>
    <recommendedName>
        <fullName evidence="9">Transcriptional regulatory protein</fullName>
    </recommendedName>
</protein>
<dbReference type="PIRSF" id="PIRSF006171">
    <property type="entry name" value="RR_citrat_malat"/>
    <property type="match status" value="1"/>
</dbReference>
<dbReference type="PANTHER" id="PTHR45526:SF1">
    <property type="entry name" value="TRANSCRIPTIONAL REGULATORY PROTEIN DCUR-RELATED"/>
    <property type="match status" value="1"/>
</dbReference>
<evidence type="ECO:0000313" key="12">
    <source>
        <dbReference type="EMBL" id="AGF73591.1"/>
    </source>
</evidence>
<dbReference type="Gene3D" id="1.10.10.10">
    <property type="entry name" value="Winged helix-like DNA-binding domain superfamily/Winged helix DNA-binding domain"/>
    <property type="match status" value="1"/>
</dbReference>
<dbReference type="SMART" id="SM00448">
    <property type="entry name" value="REC"/>
    <property type="match status" value="1"/>
</dbReference>
<evidence type="ECO:0000259" key="11">
    <source>
        <dbReference type="PROSITE" id="PS50110"/>
    </source>
</evidence>
<organism evidence="12 13">
    <name type="scientific">Corynebacterium halotolerans YIM 70093 = DSM 44683</name>
    <dbReference type="NCBI Taxonomy" id="1121362"/>
    <lineage>
        <taxon>Bacteria</taxon>
        <taxon>Bacillati</taxon>
        <taxon>Actinomycetota</taxon>
        <taxon>Actinomycetes</taxon>
        <taxon>Mycobacteriales</taxon>
        <taxon>Corynebacteriaceae</taxon>
        <taxon>Corynebacterium</taxon>
    </lineage>
</organism>
<keyword evidence="8 9" id="KW-0804">Transcription</keyword>
<dbReference type="SUPFAM" id="SSF52172">
    <property type="entry name" value="CheY-like"/>
    <property type="match status" value="1"/>
</dbReference>
<evidence type="ECO:0000256" key="2">
    <source>
        <dbReference type="ARBA" id="ARBA00022490"/>
    </source>
</evidence>
<dbReference type="InterPro" id="IPR011006">
    <property type="entry name" value="CheY-like_superfamily"/>
</dbReference>
<dbReference type="GO" id="GO:0000156">
    <property type="term" value="F:phosphorelay response regulator activity"/>
    <property type="evidence" value="ECO:0007669"/>
    <property type="project" value="TreeGrafter"/>
</dbReference>
<keyword evidence="7 9" id="KW-0010">Activator</keyword>
<keyword evidence="5 9" id="KW-0805">Transcription regulation</keyword>
<dbReference type="eggNOG" id="COG4565">
    <property type="taxonomic scope" value="Bacteria"/>
</dbReference>
<evidence type="ECO:0000256" key="9">
    <source>
        <dbReference type="PIRNR" id="PIRNR006171"/>
    </source>
</evidence>
<dbReference type="GO" id="GO:0003677">
    <property type="term" value="F:DNA binding"/>
    <property type="evidence" value="ECO:0007669"/>
    <property type="project" value="UniProtKB-KW"/>
</dbReference>
<dbReference type="GO" id="GO:0003700">
    <property type="term" value="F:DNA-binding transcription factor activity"/>
    <property type="evidence" value="ECO:0007669"/>
    <property type="project" value="InterPro"/>
</dbReference>
<dbReference type="AlphaFoldDB" id="M1PA97"/>
<evidence type="ECO:0000256" key="4">
    <source>
        <dbReference type="ARBA" id="ARBA00023012"/>
    </source>
</evidence>
<reference evidence="12 13" key="1">
    <citation type="journal article" date="2012" name="Stand. Genomic Sci.">
        <title>Genome sequence of the halotolerant bacterium Corynebacterium halotolerans type strain YIM 70093(T) (= DSM 44683(T)).</title>
        <authorList>
            <person name="Ruckert C."/>
            <person name="Albersmeier A."/>
            <person name="Al-Dilaimi A."/>
            <person name="Niehaus K."/>
            <person name="Szczepanowski R."/>
            <person name="Kalinowski J."/>
        </authorList>
    </citation>
    <scope>NUCLEOTIDE SEQUENCE [LARGE SCALE GENOMIC DNA]</scope>
    <source>
        <strain evidence="12">YIM 70093</strain>
    </source>
</reference>
<dbReference type="InterPro" id="IPR036390">
    <property type="entry name" value="WH_DNA-bd_sf"/>
</dbReference>
<keyword evidence="2 9" id="KW-0963">Cytoplasm</keyword>
<feature type="modified residue" description="4-aspartylphosphate" evidence="10">
    <location>
        <position position="57"/>
    </location>
</feature>
<proteinExistence type="predicted"/>
<dbReference type="KEGG" id="chn:A605_12975"/>
<sequence>MNRDWRVLVIDDDFRVAGIHADVVRGTAGFTVLDSVRTIAEARDVIARDAPDLLLADVYLPDGDGIELVRAADVDAFVLSAADEPATVRRALHAGTLAYLVKPFSQRVLAERLDRYARFRRVVSGTRRLGQEKVDQALSIMHGSEEPASPSASATEQLMLDALGDGVLSASEVARLAGVSRATAQRRLAAMAGRGILEVRLRYGTSGRPEHLYARGNASGR</sequence>
<dbReference type="PANTHER" id="PTHR45526">
    <property type="entry name" value="TRANSCRIPTIONAL REGULATORY PROTEIN DPIA"/>
    <property type="match status" value="1"/>
</dbReference>
<evidence type="ECO:0000313" key="13">
    <source>
        <dbReference type="Proteomes" id="UP000011723"/>
    </source>
</evidence>
<comment type="subcellular location">
    <subcellularLocation>
        <location evidence="1 9">Cytoplasm</location>
    </subcellularLocation>
</comment>
<keyword evidence="13" id="KW-1185">Reference proteome</keyword>
<dbReference type="Pfam" id="PF00072">
    <property type="entry name" value="Response_reg"/>
    <property type="match status" value="1"/>
</dbReference>
<dbReference type="Proteomes" id="UP000011723">
    <property type="component" value="Chromosome"/>
</dbReference>
<evidence type="ECO:0000256" key="5">
    <source>
        <dbReference type="ARBA" id="ARBA00023015"/>
    </source>
</evidence>
<dbReference type="InterPro" id="IPR024187">
    <property type="entry name" value="Sig_transdc_resp-reg_cit/mal"/>
</dbReference>
<dbReference type="InterPro" id="IPR001789">
    <property type="entry name" value="Sig_transdc_resp-reg_receiver"/>
</dbReference>
<dbReference type="InterPro" id="IPR036388">
    <property type="entry name" value="WH-like_DNA-bd_sf"/>
</dbReference>
<feature type="domain" description="Response regulatory" evidence="11">
    <location>
        <begin position="6"/>
        <end position="117"/>
    </location>
</feature>
<dbReference type="PROSITE" id="PS50110">
    <property type="entry name" value="RESPONSE_REGULATORY"/>
    <property type="match status" value="1"/>
</dbReference>
<accession>M1PA97</accession>
<dbReference type="RefSeq" id="WP_015402005.1">
    <property type="nucleotide sequence ID" value="NC_020302.1"/>
</dbReference>
<dbReference type="SUPFAM" id="SSF46785">
    <property type="entry name" value="Winged helix' DNA-binding domain"/>
    <property type="match status" value="1"/>
</dbReference>
<name>M1PA97_9CORY</name>
<dbReference type="InterPro" id="IPR051271">
    <property type="entry name" value="2C-system_Tx_regulators"/>
</dbReference>
<keyword evidence="4 9" id="KW-0902">Two-component regulatory system</keyword>
<evidence type="ECO:0000256" key="7">
    <source>
        <dbReference type="ARBA" id="ARBA00023159"/>
    </source>
</evidence>
<keyword evidence="3 10" id="KW-0597">Phosphoprotein</keyword>
<evidence type="ECO:0000256" key="8">
    <source>
        <dbReference type="ARBA" id="ARBA00023163"/>
    </source>
</evidence>
<keyword evidence="6 9" id="KW-0238">DNA-binding</keyword>
<gene>
    <name evidence="12" type="ORF">A605_12975</name>
</gene>
<dbReference type="HOGENOM" id="CLU_000445_39_1_11"/>
<dbReference type="OrthoDB" id="7187989at2"/>
<dbReference type="Pfam" id="PF12840">
    <property type="entry name" value="HTH_20"/>
    <property type="match status" value="1"/>
</dbReference>
<evidence type="ECO:0000256" key="3">
    <source>
        <dbReference type="ARBA" id="ARBA00022553"/>
    </source>
</evidence>
<evidence type="ECO:0000256" key="1">
    <source>
        <dbReference type="ARBA" id="ARBA00004496"/>
    </source>
</evidence>
<dbReference type="EMBL" id="CP003697">
    <property type="protein sequence ID" value="AGF73591.1"/>
    <property type="molecule type" value="Genomic_DNA"/>
</dbReference>
<dbReference type="GO" id="GO:0005737">
    <property type="term" value="C:cytoplasm"/>
    <property type="evidence" value="ECO:0007669"/>
    <property type="project" value="UniProtKB-SubCell"/>
</dbReference>
<dbReference type="Gene3D" id="3.40.50.2300">
    <property type="match status" value="1"/>
</dbReference>